<organism evidence="21 22">
    <name type="scientific">Drosophila madeirensis</name>
    <name type="common">Fruit fly</name>
    <dbReference type="NCBI Taxonomy" id="30013"/>
    <lineage>
        <taxon>Eukaryota</taxon>
        <taxon>Metazoa</taxon>
        <taxon>Ecdysozoa</taxon>
        <taxon>Arthropoda</taxon>
        <taxon>Hexapoda</taxon>
        <taxon>Insecta</taxon>
        <taxon>Pterygota</taxon>
        <taxon>Neoptera</taxon>
        <taxon>Endopterygota</taxon>
        <taxon>Diptera</taxon>
        <taxon>Brachycera</taxon>
        <taxon>Muscomorpha</taxon>
        <taxon>Ephydroidea</taxon>
        <taxon>Drosophilidae</taxon>
        <taxon>Drosophila</taxon>
        <taxon>Sophophora</taxon>
    </lineage>
</organism>
<keyword evidence="22" id="KW-1185">Reference proteome</keyword>
<feature type="domain" description="NUP210 Ig-like" evidence="17">
    <location>
        <begin position="528"/>
        <end position="607"/>
    </location>
</feature>
<dbReference type="Pfam" id="PF22967">
    <property type="entry name" value="Ig_NUP210_1st"/>
    <property type="match status" value="1"/>
</dbReference>
<comment type="similarity">
    <text evidence="2">Belongs to the NUP210 family.</text>
</comment>
<dbReference type="InterPro" id="IPR055096">
    <property type="entry name" value="Ig_NUP210_1st"/>
</dbReference>
<dbReference type="InterPro" id="IPR055094">
    <property type="entry name" value="NUP210_Ig15"/>
</dbReference>
<sequence>MAASLMNFLMLICAAHKLIDAAKLNHARVLLPIFEEKSINFTLQVDQKICYKWTTSFQDLISVMPVYHGFSECANKAVVTVRARERRRNTAIVFAEEVHTGAVLRCDVIVDIIACLNVRTTTRQLYLEEAPAIFELLAFDSQGNEFSTLEGIEFNWDISEPDSKKPPPMRFLTFSRSPFHSVPPALEKFEAVGIKGYMILLEGINTGTSKITITLPYADYSNVKPLEVYISVLANIIIVPSKATILNKDSISFRILQRQMDKLHDITESKQYFLEVEDTEVASVRGSTATGETLGRTRILLRDRNMPETDKNTKGPSTLLTVAEPHKLGISLLPYNNWVSVEGEKHEVVFDLYAPDGQKVTLGNRFGIHSNLDKSLFGILNKTKNGSCLYGEALQKGVSTISGIYDQLAVEAKLQIFEKLQLRPSKVILPYDTNSIQPLKLQFYAAGGDYSYVWQSGNPQVLQIDAQGLATTVIRNVRLSTESQEQYDDGNLLAAHTTIKVALAKNQNIAQLAQVYFLSPQRLEIKQYNFETALKDYVLLHVSVYAHANDSEMPYTNCDNLHFQLDFSQPILQLENNWEAKKLATDACHVLRLRATAVGSTSLRVSYIFQDKVLQDTVDLHVFEALSVLNPLENELVLPIGASRNVIYVHGPRRLFTLEAELTKATNFNGKVVKVSEIELDAEDPITAFSILCRELGETVFQYRVYNSLATSKFVAFKSEVTTKVHCVMPRFLKLYSRQVLRQSCPLDHRSKLLYLKSQENNFEIEIEVQDAKNRRLMNVSSLWLDWEFAAGDERYHVDNIPHHQMSEVDLLHGVNVTSTEMLVLTLSEVSPNFRIKGTVVRYKDKMLAQQDIYAERPPFGVKNLKTGSITTPLIENEIRFHTVNSKLLKKDHISVYLAPNHRERIPIALGSGFFEMELSESGIVNVVHDEKAGILLVTPLRQGYTRLELTDRCLLNENSVLSISVVGIGSISVVSMDRVERTNSIEAIVKLFDTNDNLLDVDHNNLAVYDLSEAVFDPTILSVRLDEQRHLEPGHIRYSITGNTIGETKIVFQAGKGSQQVSSASILVQVFAPIRLYPRDFTLVLGSSIQIYYQGGPQPNSNVIYTVEKEQVASMSSAIVTAHRLGVTQITGKCLLKNPVTDKDEVVSQDTIEVRVAALKAVQIRTPLVRIRSGAVMPATLWGQPDFSPMVLGTLEDLRITWTVSQPDIVEIFNVFTALGIEYQSGDLISVRVRALNPGKVTIIASVSLADGTKLPATIVELIVFKTLELLGPTPIKMDSILAAPRSTLQLKSNMGDAVYKLDEQSRGIVSVTPDGIVQTKDTLGRDLIVAKTVDQNLPIGIEVKNVQYILVSLLPHMKFKKLEHKIPRGMNFLFKVSLHDNLGNEFSHNIEDANGLRYDLATKDVVDVQIDNNLKIAVQLQRETNNMISISLKDTTGVKHAEDYIKLSVVESKTIYPTKTIFSVGDIICFDSPLTLSSIWSSSNEQIVTINKHTGIAHVLNHHHKLGEKIFITSGDEANRGGFIKYDLEVRESDAIVFAKSTDKFSGSEYRGQLVLRNHMQSEKRRNLIAHNVTKCAVQIDNVRVDVFTCRLVAKNALGRQLLKLYKAQPMFDAFSGQYSCRLELHSSFVELLAVVKTIDVLLELQAAMPNGVLDTMSLKLVPGIKVMPESVQVTDLKPQELHINGLDKALHKLQVKPSNSKYFLVDFLEHRHGINKYLLRFFEDFPMDEHFYVLIESPETEQIIEVPIAGSTMLAQKCADRPHGGPLFYRLVKNIGFLLSTTVIVVISIWVFQMQKSKNSPTASPNAFDNSPSIRRNYSHSSRWNHLDNSMDSDVYFSPRLSSANRSGNSPRFN</sequence>
<evidence type="ECO:0000313" key="22">
    <source>
        <dbReference type="Proteomes" id="UP001500889"/>
    </source>
</evidence>
<dbReference type="PANTHER" id="PTHR23019">
    <property type="entry name" value="NUCLEAR PORE MEMBRANE GLYCOPROTEIN GP210-RELATED"/>
    <property type="match status" value="1"/>
</dbReference>
<evidence type="ECO:0000259" key="15">
    <source>
        <dbReference type="Pfam" id="PF22969"/>
    </source>
</evidence>
<dbReference type="InterPro" id="IPR055098">
    <property type="entry name" value="Ig_NUP210_3rd"/>
</dbReference>
<evidence type="ECO:0000259" key="20">
    <source>
        <dbReference type="Pfam" id="PF26181"/>
    </source>
</evidence>
<dbReference type="InterPro" id="IPR057586">
    <property type="entry name" value="Ig_NUP210_16th"/>
</dbReference>
<feature type="domain" description="NUP210 Ig-like" evidence="12">
    <location>
        <begin position="633"/>
        <end position="727"/>
    </location>
</feature>
<evidence type="ECO:0000259" key="13">
    <source>
        <dbReference type="Pfam" id="PF22963"/>
    </source>
</evidence>
<feature type="domain" description="NUP210 Ig-like" evidence="15">
    <location>
        <begin position="120"/>
        <end position="225"/>
    </location>
</feature>
<evidence type="ECO:0000259" key="14">
    <source>
        <dbReference type="Pfam" id="PF22967"/>
    </source>
</evidence>
<dbReference type="Pfam" id="PF25354">
    <property type="entry name" value="Ig_NUP210_16th"/>
    <property type="match status" value="1"/>
</dbReference>
<keyword evidence="6 9" id="KW-0472">Membrane</keyword>
<evidence type="ECO:0000313" key="21">
    <source>
        <dbReference type="EMBL" id="BFF88830.1"/>
    </source>
</evidence>
<feature type="chain" id="PRO_5043538141" evidence="10">
    <location>
        <begin position="22"/>
        <end position="1857"/>
    </location>
</feature>
<dbReference type="Pfam" id="PF26181">
    <property type="entry name" value="Ig_NUP210_13th"/>
    <property type="match status" value="1"/>
</dbReference>
<evidence type="ECO:0000256" key="9">
    <source>
        <dbReference type="SAM" id="Phobius"/>
    </source>
</evidence>
<evidence type="ECO:0000259" key="16">
    <source>
        <dbReference type="Pfam" id="PF24902"/>
    </source>
</evidence>
<evidence type="ECO:0000256" key="2">
    <source>
        <dbReference type="ARBA" id="ARBA00007313"/>
    </source>
</evidence>
<evidence type="ECO:0000259" key="19">
    <source>
        <dbReference type="Pfam" id="PF25354"/>
    </source>
</evidence>
<keyword evidence="7" id="KW-0325">Glycoprotein</keyword>
<feature type="domain" description="NUP210 Ig-like" evidence="13">
    <location>
        <begin position="234"/>
        <end position="325"/>
    </location>
</feature>
<feature type="domain" description="NUP210 Ig-like" evidence="11">
    <location>
        <begin position="1346"/>
        <end position="1451"/>
    </location>
</feature>
<feature type="domain" description="NUP210 Ig-like" evidence="20">
    <location>
        <begin position="1160"/>
        <end position="1252"/>
    </location>
</feature>
<feature type="domain" description="NUP210 Ig-like" evidence="16">
    <location>
        <begin position="892"/>
        <end position="956"/>
    </location>
</feature>
<dbReference type="InterPro" id="IPR056897">
    <property type="entry name" value="Ig_NUP210_4th"/>
</dbReference>
<dbReference type="Pfam" id="PF22969">
    <property type="entry name" value="Ig_NUP210_2nd"/>
    <property type="match status" value="1"/>
</dbReference>
<dbReference type="Pfam" id="PF22963">
    <property type="entry name" value="Ig_NUP210_3rd"/>
    <property type="match status" value="1"/>
</dbReference>
<dbReference type="InterPro" id="IPR056898">
    <property type="entry name" value="Ig_NUP210_6th"/>
</dbReference>
<reference evidence="21 22" key="1">
    <citation type="submission" date="2024-02" db="EMBL/GenBank/DDBJ databases">
        <title>A chromosome-level genome assembly of Drosophila madeirensis, a fruit fly species endemic to Madeira island.</title>
        <authorList>
            <person name="Tomihara K."/>
            <person name="Llopart A."/>
            <person name="Yamamoto D."/>
        </authorList>
    </citation>
    <scope>NUCLEOTIDE SEQUENCE [LARGE SCALE GENOMIC DNA]</scope>
    <source>
        <strain evidence="21 22">RF1</strain>
    </source>
</reference>
<dbReference type="Pfam" id="PF22962">
    <property type="entry name" value="Ig_NUP210_7th"/>
    <property type="match status" value="1"/>
</dbReference>
<dbReference type="GO" id="GO:0005643">
    <property type="term" value="C:nuclear pore"/>
    <property type="evidence" value="ECO:0007669"/>
    <property type="project" value="TreeGrafter"/>
</dbReference>
<evidence type="ECO:0000256" key="6">
    <source>
        <dbReference type="ARBA" id="ARBA00023136"/>
    </source>
</evidence>
<dbReference type="InterPro" id="IPR008964">
    <property type="entry name" value="Invasin/intimin_cell_adhesion"/>
</dbReference>
<dbReference type="InterPro" id="IPR056899">
    <property type="entry name" value="Ig_NUP210_9th"/>
</dbReference>
<keyword evidence="4 10" id="KW-0732">Signal</keyword>
<keyword evidence="3 9" id="KW-0812">Transmembrane</keyword>
<gene>
    <name evidence="21" type="ORF">DMAD_07731</name>
</gene>
<dbReference type="Pfam" id="PF24902">
    <property type="entry name" value="Ig_NUP210_9th"/>
    <property type="match status" value="1"/>
</dbReference>
<comment type="subcellular location">
    <subcellularLocation>
        <location evidence="1">Nucleus membrane</location>
        <topology evidence="1">Single-pass membrane protein</topology>
    </subcellularLocation>
</comment>
<protein>
    <submittedName>
        <fullName evidence="21">Nuclear pore membrane glycoprotein 210-like</fullName>
    </submittedName>
</protein>
<evidence type="ECO:0000259" key="11">
    <source>
        <dbReference type="Pfam" id="PF22959"/>
    </source>
</evidence>
<evidence type="ECO:0000256" key="5">
    <source>
        <dbReference type="ARBA" id="ARBA00022989"/>
    </source>
</evidence>
<proteinExistence type="inferred from homology"/>
<dbReference type="Pfam" id="PF22959">
    <property type="entry name" value="Ig_NUP210_15th"/>
    <property type="match status" value="1"/>
</dbReference>
<dbReference type="Pfam" id="PF24991">
    <property type="entry name" value="Ig_NUP210_4th"/>
    <property type="match status" value="1"/>
</dbReference>
<keyword evidence="8" id="KW-0539">Nucleus</keyword>
<accession>A0AAU9ESY6</accession>
<feature type="signal peptide" evidence="10">
    <location>
        <begin position="1"/>
        <end position="21"/>
    </location>
</feature>
<name>A0AAU9ESY6_DROMD</name>
<evidence type="ECO:0000256" key="10">
    <source>
        <dbReference type="SAM" id="SignalP"/>
    </source>
</evidence>
<keyword evidence="5 9" id="KW-1133">Transmembrane helix</keyword>
<dbReference type="InterPro" id="IPR055097">
    <property type="entry name" value="Ig_NUP210_2nd"/>
</dbReference>
<feature type="domain" description="NUP210 fourth Ig-like" evidence="18">
    <location>
        <begin position="336"/>
        <end position="407"/>
    </location>
</feature>
<dbReference type="InterPro" id="IPR045197">
    <property type="entry name" value="NUP210-like"/>
</dbReference>
<evidence type="ECO:0000259" key="17">
    <source>
        <dbReference type="Pfam" id="PF24935"/>
    </source>
</evidence>
<dbReference type="EMBL" id="AP029263">
    <property type="protein sequence ID" value="BFF88830.1"/>
    <property type="molecule type" value="Genomic_DNA"/>
</dbReference>
<evidence type="ECO:0000259" key="12">
    <source>
        <dbReference type="Pfam" id="PF22962"/>
    </source>
</evidence>
<dbReference type="Proteomes" id="UP001500889">
    <property type="component" value="Chromosome O"/>
</dbReference>
<feature type="transmembrane region" description="Helical" evidence="9">
    <location>
        <begin position="1778"/>
        <end position="1795"/>
    </location>
</feature>
<dbReference type="SUPFAM" id="SSF49373">
    <property type="entry name" value="Invasin/intimin cell-adhesion fragments"/>
    <property type="match status" value="1"/>
</dbReference>
<evidence type="ECO:0000256" key="4">
    <source>
        <dbReference type="ARBA" id="ARBA00022729"/>
    </source>
</evidence>
<feature type="domain" description="NUP210 Ig-like" evidence="19">
    <location>
        <begin position="1457"/>
        <end position="1501"/>
    </location>
</feature>
<evidence type="ECO:0000256" key="7">
    <source>
        <dbReference type="ARBA" id="ARBA00023180"/>
    </source>
</evidence>
<dbReference type="Pfam" id="PF24935">
    <property type="entry name" value="Ig_NUP210_6th"/>
    <property type="match status" value="1"/>
</dbReference>
<evidence type="ECO:0000256" key="3">
    <source>
        <dbReference type="ARBA" id="ARBA00022692"/>
    </source>
</evidence>
<dbReference type="PANTHER" id="PTHR23019:SF0">
    <property type="entry name" value="NUCLEAR PORE MEMBRANE GLYCOPROTEIN 210"/>
    <property type="match status" value="1"/>
</dbReference>
<evidence type="ECO:0000256" key="8">
    <source>
        <dbReference type="ARBA" id="ARBA00023242"/>
    </source>
</evidence>
<feature type="domain" description="NUP210 Ig-like" evidence="14">
    <location>
        <begin position="22"/>
        <end position="111"/>
    </location>
</feature>
<dbReference type="InterPro" id="IPR055099">
    <property type="entry name" value="Ig_NUP210_7th"/>
</dbReference>
<dbReference type="InterPro" id="IPR058779">
    <property type="entry name" value="Ig_NUP210_13th"/>
</dbReference>
<dbReference type="GO" id="GO:0031965">
    <property type="term" value="C:nuclear membrane"/>
    <property type="evidence" value="ECO:0007669"/>
    <property type="project" value="UniProtKB-SubCell"/>
</dbReference>
<evidence type="ECO:0000256" key="1">
    <source>
        <dbReference type="ARBA" id="ARBA00004590"/>
    </source>
</evidence>
<evidence type="ECO:0000259" key="18">
    <source>
        <dbReference type="Pfam" id="PF24991"/>
    </source>
</evidence>